<dbReference type="GeneID" id="26306663"/>
<proteinExistence type="predicted"/>
<dbReference type="GO" id="GO:0033309">
    <property type="term" value="C:SBF transcription complex"/>
    <property type="evidence" value="ECO:0007669"/>
    <property type="project" value="TreeGrafter"/>
</dbReference>
<sequence>MSAEKTIFKATYSGVPVYECIIKDVAVMRRRSDSWLNATQILKVVGLDKPQRTRVLEREIQKGIHEKVQGGYGKYQGTWIPLDIAIELAERYNIQALLAPITTYVPSARDSPPPAPKHTISTSNRSKKVLSADAGALGRSRRATSIETESEAIGATQNNASEGSMSPSPSDISSSSRTPSPMPADRANGPYAAHHAAAAHHNGREATNQARYADIILDYFVTENTTVPSLLINPPPDFNPDMSIDDDEHTALHWACAMGRIRVVKLLLSAGADIFRVNTNQQTALMRATMFSNNYDLRKFPELFELLHRSILNIDRNDRTVFHHVVDLALSRGKPHAARYYMETMINRLADYGDQLADILNFQDDEGETPLTMAARARSKRLVRLLLEHGADPKIRNKEGKNAEDYIIEDERFRSSPSRTGPAGIELGADGLPVLPTASLHTSEAGQRTAGRAVTLMSNLLHSLADSYDSEIHTADKKLTQAHGLLKQIQTEIEDSAKVAEGLHHEAEGVDDELKRVDSLQLALKHGINKRTRDDLERRWAEGKQAIKRARLQAGLEPGALSSSSAANQPDGAAAGDAEHEAKKCLDALPEGKDVKTAIAELKTQLGEVQKKRSELVDMFVSRAREQGTGKTMAAYRRLIAAGCGGIAPDEVDAVVGVLCELLQEGHAGSGGAGTSDGASGGDRARDAAMMLKGAGAAALAANAVDPWARVNESRGSGMARRGMRGKDGGGEGHVTRLWDSRARKSSPRGIDKMLRRTLALFAEATRSSSKASSSSDVLTSHFAKASLPPTLARSAQPHKNLYQLLSTLPQDGVGARVRQRRWAAKGLDVPHDVNLKKHLTQMHAKGDKPLKDEDHLCYWEITKVRLKDGGNHGKAWGRLVWRGKTITEAETGERIPGALKYFWAPAK</sequence>
<feature type="compositionally biased region" description="Low complexity" evidence="4">
    <location>
        <begin position="161"/>
        <end position="179"/>
    </location>
</feature>
<dbReference type="InterPro" id="IPR036887">
    <property type="entry name" value="HTH_APSES_sf"/>
</dbReference>
<evidence type="ECO:0000313" key="6">
    <source>
        <dbReference type="EMBL" id="GAK67590.1"/>
    </source>
</evidence>
<dbReference type="PROSITE" id="PS50088">
    <property type="entry name" value="ANK_REPEAT"/>
    <property type="match status" value="2"/>
</dbReference>
<keyword evidence="2 3" id="KW-0040">ANK repeat</keyword>
<dbReference type="GO" id="GO:0030907">
    <property type="term" value="C:MBF transcription complex"/>
    <property type="evidence" value="ECO:0007669"/>
    <property type="project" value="TreeGrafter"/>
</dbReference>
<feature type="region of interest" description="Disordered" evidence="4">
    <location>
        <begin position="558"/>
        <end position="579"/>
    </location>
</feature>
<keyword evidence="7" id="KW-1185">Reference proteome</keyword>
<dbReference type="Proteomes" id="UP000053758">
    <property type="component" value="Unassembled WGS sequence"/>
</dbReference>
<dbReference type="Pfam" id="PF04383">
    <property type="entry name" value="KilA-N"/>
    <property type="match status" value="1"/>
</dbReference>
<dbReference type="Gene3D" id="3.10.260.10">
    <property type="entry name" value="Transcription regulator HTH, APSES-type DNA-binding domain"/>
    <property type="match status" value="1"/>
</dbReference>
<accession>A0A081CLP4</accession>
<dbReference type="FunFam" id="1.25.40.20:FF:000238">
    <property type="entry name" value="Unplaced genomic scaffold supercont1.20, whole genome shotgun sequence"/>
    <property type="match status" value="1"/>
</dbReference>
<protein>
    <submittedName>
        <fullName evidence="6">Apses-domain-containing protein</fullName>
    </submittedName>
</protein>
<dbReference type="InterPro" id="IPR003163">
    <property type="entry name" value="Tscrpt_reg_HTH_APSES-type"/>
</dbReference>
<evidence type="ECO:0000313" key="7">
    <source>
        <dbReference type="Proteomes" id="UP000053758"/>
    </source>
</evidence>
<dbReference type="SUPFAM" id="SSF54616">
    <property type="entry name" value="DNA-binding domain of Mlu1-box binding protein MBP1"/>
    <property type="match status" value="1"/>
</dbReference>
<evidence type="ECO:0000256" key="4">
    <source>
        <dbReference type="SAM" id="MobiDB-lite"/>
    </source>
</evidence>
<dbReference type="SMART" id="SM00248">
    <property type="entry name" value="ANK"/>
    <property type="match status" value="3"/>
</dbReference>
<feature type="domain" description="HTH APSES-type" evidence="5">
    <location>
        <begin position="7"/>
        <end position="113"/>
    </location>
</feature>
<dbReference type="AlphaFoldDB" id="A0A081CLP4"/>
<feature type="compositionally biased region" description="Basic and acidic residues" evidence="4">
    <location>
        <begin position="725"/>
        <end position="743"/>
    </location>
</feature>
<dbReference type="PROSITE" id="PS51299">
    <property type="entry name" value="HTH_APSES"/>
    <property type="match status" value="1"/>
</dbReference>
<dbReference type="SMART" id="SM01252">
    <property type="entry name" value="KilA-N"/>
    <property type="match status" value="1"/>
</dbReference>
<feature type="repeat" description="ANK" evidence="3">
    <location>
        <begin position="247"/>
        <end position="279"/>
    </location>
</feature>
<keyword evidence="1" id="KW-0677">Repeat</keyword>
<organism evidence="6">
    <name type="scientific">Pseudozyma antarctica</name>
    <name type="common">Yeast</name>
    <name type="synonym">Candida antarctica</name>
    <dbReference type="NCBI Taxonomy" id="84753"/>
    <lineage>
        <taxon>Eukaryota</taxon>
        <taxon>Fungi</taxon>
        <taxon>Dikarya</taxon>
        <taxon>Basidiomycota</taxon>
        <taxon>Ustilaginomycotina</taxon>
        <taxon>Ustilaginomycetes</taxon>
        <taxon>Ustilaginales</taxon>
        <taxon>Ustilaginaceae</taxon>
        <taxon>Moesziomyces</taxon>
    </lineage>
</organism>
<dbReference type="EMBL" id="DF830086">
    <property type="protein sequence ID" value="GAK67590.1"/>
    <property type="molecule type" value="Genomic_DNA"/>
</dbReference>
<dbReference type="InterPro" id="IPR051642">
    <property type="entry name" value="SWI6-like"/>
</dbReference>
<dbReference type="FunFam" id="3.10.260.10:FF:000001">
    <property type="entry name" value="APSES transcription factor (MbpA)"/>
    <property type="match status" value="1"/>
</dbReference>
<dbReference type="InterPro" id="IPR036770">
    <property type="entry name" value="Ankyrin_rpt-contain_sf"/>
</dbReference>
<evidence type="ECO:0000256" key="1">
    <source>
        <dbReference type="ARBA" id="ARBA00022737"/>
    </source>
</evidence>
<dbReference type="Pfam" id="PF12796">
    <property type="entry name" value="Ank_2"/>
    <property type="match status" value="2"/>
</dbReference>
<name>A0A081CLP4_PSEA2</name>
<dbReference type="InterPro" id="IPR002110">
    <property type="entry name" value="Ankyrin_rpt"/>
</dbReference>
<feature type="repeat" description="ANK" evidence="3">
    <location>
        <begin position="366"/>
        <end position="398"/>
    </location>
</feature>
<dbReference type="GO" id="GO:0003677">
    <property type="term" value="F:DNA binding"/>
    <property type="evidence" value="ECO:0007669"/>
    <property type="project" value="InterPro"/>
</dbReference>
<dbReference type="Gene3D" id="1.25.40.20">
    <property type="entry name" value="Ankyrin repeat-containing domain"/>
    <property type="match status" value="1"/>
</dbReference>
<feature type="region of interest" description="Disordered" evidence="4">
    <location>
        <begin position="105"/>
        <end position="189"/>
    </location>
</feature>
<evidence type="ECO:0000259" key="5">
    <source>
        <dbReference type="PROSITE" id="PS51299"/>
    </source>
</evidence>
<dbReference type="PANTHER" id="PTHR43828:SF15">
    <property type="entry name" value="TRANSCRIPTION FACTOR MBP1"/>
    <property type="match status" value="1"/>
</dbReference>
<dbReference type="GO" id="GO:0001228">
    <property type="term" value="F:DNA-binding transcription activator activity, RNA polymerase II-specific"/>
    <property type="evidence" value="ECO:0007669"/>
    <property type="project" value="UniProtKB-ARBA"/>
</dbReference>
<evidence type="ECO:0000256" key="3">
    <source>
        <dbReference type="PROSITE-ProRule" id="PRU00023"/>
    </source>
</evidence>
<gene>
    <name evidence="6" type="ORF">PAN0_019d5818</name>
</gene>
<dbReference type="HOGENOM" id="CLU_009666_2_0_1"/>
<dbReference type="SUPFAM" id="SSF48403">
    <property type="entry name" value="Ankyrin repeat"/>
    <property type="match status" value="1"/>
</dbReference>
<evidence type="ECO:0000256" key="2">
    <source>
        <dbReference type="ARBA" id="ARBA00023043"/>
    </source>
</evidence>
<dbReference type="InterPro" id="IPR018004">
    <property type="entry name" value="KilA/APSES_HTH"/>
</dbReference>
<dbReference type="PROSITE" id="PS50297">
    <property type="entry name" value="ANK_REP_REGION"/>
    <property type="match status" value="2"/>
</dbReference>
<dbReference type="PANTHER" id="PTHR43828">
    <property type="entry name" value="ASPARAGINASE"/>
    <property type="match status" value="1"/>
</dbReference>
<reference evidence="6" key="1">
    <citation type="submission" date="2014-07" db="EMBL/GenBank/DDBJ databases">
        <title>Draft genome sequence of the yeast Pseudozyma antarctica JCM 10317 known as a producer of lipase B which used in a wide range of industrial applications.</title>
        <authorList>
            <person name="Morita T."/>
            <person name="Saika A."/>
            <person name="Koike H."/>
        </authorList>
    </citation>
    <scope>NUCLEOTIDE SEQUENCE</scope>
    <source>
        <strain evidence="6">JCM 10317</strain>
    </source>
</reference>
<feature type="region of interest" description="Disordered" evidence="4">
    <location>
        <begin position="715"/>
        <end position="746"/>
    </location>
</feature>
<dbReference type="RefSeq" id="XP_014654238.1">
    <property type="nucleotide sequence ID" value="XM_014798752.1"/>
</dbReference>